<evidence type="ECO:0000313" key="1">
    <source>
        <dbReference type="EMBL" id="MCB2379284.1"/>
    </source>
</evidence>
<protein>
    <recommendedName>
        <fullName evidence="3">DUF4177 domain-containing protein</fullName>
    </recommendedName>
</protein>
<evidence type="ECO:0000313" key="2">
    <source>
        <dbReference type="Proteomes" id="UP001165297"/>
    </source>
</evidence>
<accession>A0ABS8AJX7</accession>
<comment type="caution">
    <text evidence="1">The sequence shown here is derived from an EMBL/GenBank/DDBJ whole genome shotgun (WGS) entry which is preliminary data.</text>
</comment>
<gene>
    <name evidence="1" type="ORF">LGH70_16930</name>
</gene>
<proteinExistence type="predicted"/>
<sequence length="52" mass="5784">MNGPIGKKDQQRNTDKVQEVLDRLYTEGYHLVTSAGGSTTTGPVVTFVFRRD</sequence>
<keyword evidence="2" id="KW-1185">Reference proteome</keyword>
<dbReference type="EMBL" id="JAJADQ010000009">
    <property type="protein sequence ID" value="MCB2379284.1"/>
    <property type="molecule type" value="Genomic_DNA"/>
</dbReference>
<dbReference type="Proteomes" id="UP001165297">
    <property type="component" value="Unassembled WGS sequence"/>
</dbReference>
<dbReference type="RefSeq" id="WP_226187979.1">
    <property type="nucleotide sequence ID" value="NZ_JAJADQ010000009.1"/>
</dbReference>
<name>A0ABS8AJX7_9BACT</name>
<organism evidence="1 2">
    <name type="scientific">Hymenobacter nitidus</name>
    <dbReference type="NCBI Taxonomy" id="2880929"/>
    <lineage>
        <taxon>Bacteria</taxon>
        <taxon>Pseudomonadati</taxon>
        <taxon>Bacteroidota</taxon>
        <taxon>Cytophagia</taxon>
        <taxon>Cytophagales</taxon>
        <taxon>Hymenobacteraceae</taxon>
        <taxon>Hymenobacter</taxon>
    </lineage>
</organism>
<reference evidence="1" key="1">
    <citation type="submission" date="2021-10" db="EMBL/GenBank/DDBJ databases">
        <authorList>
            <person name="Dean J.D."/>
            <person name="Kim M.K."/>
            <person name="Newey C.N."/>
            <person name="Stoker T.S."/>
            <person name="Thompson D.W."/>
            <person name="Grose J.H."/>
        </authorList>
    </citation>
    <scope>NUCLEOTIDE SEQUENCE</scope>
    <source>
        <strain evidence="1">BT635</strain>
    </source>
</reference>
<evidence type="ECO:0008006" key="3">
    <source>
        <dbReference type="Google" id="ProtNLM"/>
    </source>
</evidence>